<evidence type="ECO:0000313" key="2">
    <source>
        <dbReference type="EMBL" id="MFD2628945.1"/>
    </source>
</evidence>
<sequence>MRKAATLFFVIFTTLCTVSNVTAEENHSTLIETIQGDVTGDGQTEEVKLYGIKFSPDSAYFRQIWAEIIGDSKRNWKITYQGGYEPKIQLIDLNHDGIKDIFYQSATGGSGGLYNYQLNTLAKGVLEEIPLPEQRFLEGSFKENFIVSIQISPDSPPYEMDVSARAEDYFRLGIYNEEGDLLKPQSVMIDPIAFFEPVLISKRKGYGLKSYQQISGAYHADGLGTVESLWYFENGKWILLQTDWIPSN</sequence>
<name>A0ABW5Q0A4_9BACI</name>
<keyword evidence="1" id="KW-0732">Signal</keyword>
<feature type="signal peptide" evidence="1">
    <location>
        <begin position="1"/>
        <end position="23"/>
    </location>
</feature>
<feature type="chain" id="PRO_5046873664" description="VCBS repeat-containing protein" evidence="1">
    <location>
        <begin position="24"/>
        <end position="248"/>
    </location>
</feature>
<evidence type="ECO:0000256" key="1">
    <source>
        <dbReference type="SAM" id="SignalP"/>
    </source>
</evidence>
<evidence type="ECO:0000313" key="3">
    <source>
        <dbReference type="Proteomes" id="UP001597451"/>
    </source>
</evidence>
<organism evidence="2 3">
    <name type="scientific">Oceanobacillus kapialis</name>
    <dbReference type="NCBI Taxonomy" id="481353"/>
    <lineage>
        <taxon>Bacteria</taxon>
        <taxon>Bacillati</taxon>
        <taxon>Bacillota</taxon>
        <taxon>Bacilli</taxon>
        <taxon>Bacillales</taxon>
        <taxon>Bacillaceae</taxon>
        <taxon>Oceanobacillus</taxon>
    </lineage>
</organism>
<protein>
    <recommendedName>
        <fullName evidence="4">VCBS repeat-containing protein</fullName>
    </recommendedName>
</protein>
<comment type="caution">
    <text evidence="2">The sequence shown here is derived from an EMBL/GenBank/DDBJ whole genome shotgun (WGS) entry which is preliminary data.</text>
</comment>
<gene>
    <name evidence="2" type="ORF">ACFSUN_09170</name>
</gene>
<reference evidence="3" key="1">
    <citation type="journal article" date="2019" name="Int. J. Syst. Evol. Microbiol.">
        <title>The Global Catalogue of Microorganisms (GCM) 10K type strain sequencing project: providing services to taxonomists for standard genome sequencing and annotation.</title>
        <authorList>
            <consortium name="The Broad Institute Genomics Platform"/>
            <consortium name="The Broad Institute Genome Sequencing Center for Infectious Disease"/>
            <person name="Wu L."/>
            <person name="Ma J."/>
        </authorList>
    </citation>
    <scope>NUCLEOTIDE SEQUENCE [LARGE SCALE GENOMIC DNA]</scope>
    <source>
        <strain evidence="3">TISTR 1858</strain>
    </source>
</reference>
<dbReference type="EMBL" id="JBHUMX010000035">
    <property type="protein sequence ID" value="MFD2628945.1"/>
    <property type="molecule type" value="Genomic_DNA"/>
</dbReference>
<proteinExistence type="predicted"/>
<dbReference type="RefSeq" id="WP_379561709.1">
    <property type="nucleotide sequence ID" value="NZ_JBHUMX010000035.1"/>
</dbReference>
<keyword evidence="3" id="KW-1185">Reference proteome</keyword>
<dbReference type="Proteomes" id="UP001597451">
    <property type="component" value="Unassembled WGS sequence"/>
</dbReference>
<accession>A0ABW5Q0A4</accession>
<evidence type="ECO:0008006" key="4">
    <source>
        <dbReference type="Google" id="ProtNLM"/>
    </source>
</evidence>